<evidence type="ECO:0000256" key="8">
    <source>
        <dbReference type="RuleBase" id="RU363041"/>
    </source>
</evidence>
<evidence type="ECO:0000313" key="9">
    <source>
        <dbReference type="EMBL" id="GFE52413.1"/>
    </source>
</evidence>
<feature type="transmembrane region" description="Helical" evidence="8">
    <location>
        <begin position="184"/>
        <end position="213"/>
    </location>
</feature>
<evidence type="ECO:0000256" key="5">
    <source>
        <dbReference type="ARBA" id="ARBA00022692"/>
    </source>
</evidence>
<feature type="transmembrane region" description="Helical" evidence="8">
    <location>
        <begin position="81"/>
        <end position="101"/>
    </location>
</feature>
<feature type="transmembrane region" description="Helical" evidence="8">
    <location>
        <begin position="39"/>
        <end position="61"/>
    </location>
</feature>
<dbReference type="OrthoDB" id="8478323at2"/>
<feature type="transmembrane region" description="Helical" evidence="8">
    <location>
        <begin position="12"/>
        <end position="33"/>
    </location>
</feature>
<feature type="transmembrane region" description="Helical" evidence="8">
    <location>
        <begin position="136"/>
        <end position="157"/>
    </location>
</feature>
<dbReference type="RefSeq" id="WP_159981030.1">
    <property type="nucleotide sequence ID" value="NZ_BLIV01000012.1"/>
</dbReference>
<accession>A0A640VW96</accession>
<feature type="transmembrane region" description="Helical" evidence="8">
    <location>
        <begin position="225"/>
        <end position="243"/>
    </location>
</feature>
<keyword evidence="10" id="KW-1185">Reference proteome</keyword>
<protein>
    <recommendedName>
        <fullName evidence="8">Probable membrane transporter protein</fullName>
    </recommendedName>
</protein>
<comment type="caution">
    <text evidence="9">The sequence shown here is derived from an EMBL/GenBank/DDBJ whole genome shotgun (WGS) entry which is preliminary data.</text>
</comment>
<evidence type="ECO:0000256" key="3">
    <source>
        <dbReference type="ARBA" id="ARBA00022448"/>
    </source>
</evidence>
<dbReference type="GO" id="GO:0005886">
    <property type="term" value="C:plasma membrane"/>
    <property type="evidence" value="ECO:0007669"/>
    <property type="project" value="UniProtKB-SubCell"/>
</dbReference>
<dbReference type="PANTHER" id="PTHR30269:SF37">
    <property type="entry name" value="MEMBRANE TRANSPORTER PROTEIN"/>
    <property type="match status" value="1"/>
</dbReference>
<reference evidence="9 10" key="1">
    <citation type="submission" date="2019-12" db="EMBL/GenBank/DDBJ databases">
        <title>Roseobacter cerasinus sp. nov., isolated from seawater around aquaculture.</title>
        <authorList>
            <person name="Muramatsu S."/>
            <person name="Takabe Y."/>
            <person name="Mori K."/>
            <person name="Takaichi S."/>
            <person name="Hanada S."/>
        </authorList>
    </citation>
    <scope>NUCLEOTIDE SEQUENCE [LARGE SCALE GENOMIC DNA]</scope>
    <source>
        <strain evidence="9 10">AI77</strain>
    </source>
</reference>
<evidence type="ECO:0000256" key="2">
    <source>
        <dbReference type="ARBA" id="ARBA00009142"/>
    </source>
</evidence>
<dbReference type="Proteomes" id="UP000436522">
    <property type="component" value="Unassembled WGS sequence"/>
</dbReference>
<name>A0A640VW96_9RHOB</name>
<feature type="transmembrane region" description="Helical" evidence="8">
    <location>
        <begin position="107"/>
        <end position="124"/>
    </location>
</feature>
<keyword evidence="7 8" id="KW-0472">Membrane</keyword>
<gene>
    <name evidence="9" type="ORF">So717_41660</name>
</gene>
<dbReference type="PANTHER" id="PTHR30269">
    <property type="entry name" value="TRANSMEMBRANE PROTEIN YFCA"/>
    <property type="match status" value="1"/>
</dbReference>
<dbReference type="AlphaFoldDB" id="A0A640VW96"/>
<evidence type="ECO:0000256" key="4">
    <source>
        <dbReference type="ARBA" id="ARBA00022475"/>
    </source>
</evidence>
<keyword evidence="6 8" id="KW-1133">Transmembrane helix</keyword>
<evidence type="ECO:0000313" key="10">
    <source>
        <dbReference type="Proteomes" id="UP000436522"/>
    </source>
</evidence>
<evidence type="ECO:0000256" key="6">
    <source>
        <dbReference type="ARBA" id="ARBA00022989"/>
    </source>
</evidence>
<keyword evidence="4 8" id="KW-1003">Cell membrane</keyword>
<comment type="subcellular location">
    <subcellularLocation>
        <location evidence="1 8">Cell membrane</location>
        <topology evidence="1 8">Multi-pass membrane protein</topology>
    </subcellularLocation>
</comment>
<evidence type="ECO:0000256" key="7">
    <source>
        <dbReference type="ARBA" id="ARBA00023136"/>
    </source>
</evidence>
<comment type="similarity">
    <text evidence="2 8">Belongs to the 4-toluene sulfonate uptake permease (TSUP) (TC 2.A.102) family.</text>
</comment>
<dbReference type="InterPro" id="IPR052017">
    <property type="entry name" value="TSUP"/>
</dbReference>
<sequence length="251" mass="26278">MSIAEILFAGLDWPLAVGLLVLSFLSSMITAAFGIGGGILMLAVLASVLPPSAIIPVHGLVQLGSNAGRSFAFRQHIDRRYLWPFLIGSTAGVAIGSSVLVQIDAGLLQGIVGLFILWMLYLPVPRLMERSAGVTGGFSSLLTMFVGGTGPFVAAFVKALALDRMRHVGTHAAMMTAQHLLKTVAFGLLGFGFSSWLGFVALLIGAGLLGTIAGRSILLRLNEAVFGRVLTAILTLLALRLIYVGGTTLMG</sequence>
<keyword evidence="3" id="KW-0813">Transport</keyword>
<dbReference type="EMBL" id="BLIV01000012">
    <property type="protein sequence ID" value="GFE52413.1"/>
    <property type="molecule type" value="Genomic_DNA"/>
</dbReference>
<organism evidence="9 10">
    <name type="scientific">Roseobacter cerasinus</name>
    <dbReference type="NCBI Taxonomy" id="2602289"/>
    <lineage>
        <taxon>Bacteria</taxon>
        <taxon>Pseudomonadati</taxon>
        <taxon>Pseudomonadota</taxon>
        <taxon>Alphaproteobacteria</taxon>
        <taxon>Rhodobacterales</taxon>
        <taxon>Roseobacteraceae</taxon>
        <taxon>Roseobacter</taxon>
    </lineage>
</organism>
<dbReference type="InterPro" id="IPR002781">
    <property type="entry name" value="TM_pro_TauE-like"/>
</dbReference>
<keyword evidence="5 8" id="KW-0812">Transmembrane</keyword>
<dbReference type="Pfam" id="PF01925">
    <property type="entry name" value="TauE"/>
    <property type="match status" value="1"/>
</dbReference>
<proteinExistence type="inferred from homology"/>
<evidence type="ECO:0000256" key="1">
    <source>
        <dbReference type="ARBA" id="ARBA00004651"/>
    </source>
</evidence>